<gene>
    <name evidence="3" type="ORF">TKK_010117</name>
</gene>
<protein>
    <recommendedName>
        <fullName evidence="2">Spaetzle domain-containing protein</fullName>
    </recommendedName>
</protein>
<feature type="chain" id="PRO_5044753086" description="Spaetzle domain-containing protein" evidence="1">
    <location>
        <begin position="28"/>
        <end position="125"/>
    </location>
</feature>
<dbReference type="SUPFAM" id="SSF57501">
    <property type="entry name" value="Cystine-knot cytokines"/>
    <property type="match status" value="1"/>
</dbReference>
<dbReference type="EMBL" id="JBJJXI010000077">
    <property type="protein sequence ID" value="KAL3395791.1"/>
    <property type="molecule type" value="Genomic_DNA"/>
</dbReference>
<feature type="domain" description="Spaetzle" evidence="2">
    <location>
        <begin position="29"/>
        <end position="116"/>
    </location>
</feature>
<evidence type="ECO:0000313" key="4">
    <source>
        <dbReference type="Proteomes" id="UP001627154"/>
    </source>
</evidence>
<evidence type="ECO:0000256" key="1">
    <source>
        <dbReference type="SAM" id="SignalP"/>
    </source>
</evidence>
<name>A0ABD2WRN1_9HYME</name>
<dbReference type="InterPro" id="IPR029034">
    <property type="entry name" value="Cystine-knot_cytokine"/>
</dbReference>
<evidence type="ECO:0000259" key="2">
    <source>
        <dbReference type="Pfam" id="PF16077"/>
    </source>
</evidence>
<dbReference type="Pfam" id="PF16077">
    <property type="entry name" value="Spaetzle"/>
    <property type="match status" value="1"/>
</dbReference>
<organism evidence="3 4">
    <name type="scientific">Trichogramma kaykai</name>
    <dbReference type="NCBI Taxonomy" id="54128"/>
    <lineage>
        <taxon>Eukaryota</taxon>
        <taxon>Metazoa</taxon>
        <taxon>Ecdysozoa</taxon>
        <taxon>Arthropoda</taxon>
        <taxon>Hexapoda</taxon>
        <taxon>Insecta</taxon>
        <taxon>Pterygota</taxon>
        <taxon>Neoptera</taxon>
        <taxon>Endopterygota</taxon>
        <taxon>Hymenoptera</taxon>
        <taxon>Apocrita</taxon>
        <taxon>Proctotrupomorpha</taxon>
        <taxon>Chalcidoidea</taxon>
        <taxon>Trichogrammatidae</taxon>
        <taxon>Trichogramma</taxon>
    </lineage>
</organism>
<accession>A0ABD2WRN1</accession>
<dbReference type="Gene3D" id="2.10.90.10">
    <property type="entry name" value="Cystine-knot cytokines"/>
    <property type="match status" value="1"/>
</dbReference>
<keyword evidence="4" id="KW-1185">Reference proteome</keyword>
<dbReference type="Proteomes" id="UP001627154">
    <property type="component" value="Unassembled WGS sequence"/>
</dbReference>
<comment type="caution">
    <text evidence="3">The sequence shown here is derived from an EMBL/GenBank/DDBJ whole genome shotgun (WGS) entry which is preliminary data.</text>
</comment>
<evidence type="ECO:0000313" key="3">
    <source>
        <dbReference type="EMBL" id="KAL3395791.1"/>
    </source>
</evidence>
<sequence>MNCDMKLFKCSFFIVLTLLFFIQHIIATNCSIEVSQIQPPVALSADDNKEYTIIQIPGFIQKATIIKCNSKESCGEGGSCEQNYKLHQFLSLPADKRVFEIDDLKLRFFNLPYQCKPCKKAVQQS</sequence>
<keyword evidence="1" id="KW-0732">Signal</keyword>
<feature type="signal peptide" evidence="1">
    <location>
        <begin position="1"/>
        <end position="27"/>
    </location>
</feature>
<reference evidence="3 4" key="1">
    <citation type="journal article" date="2024" name="bioRxiv">
        <title>A reference genome for Trichogramma kaykai: A tiny desert-dwelling parasitoid wasp with competing sex-ratio distorters.</title>
        <authorList>
            <person name="Culotta J."/>
            <person name="Lindsey A.R."/>
        </authorList>
    </citation>
    <scope>NUCLEOTIDE SEQUENCE [LARGE SCALE GENOMIC DNA]</scope>
    <source>
        <strain evidence="3 4">KSX58</strain>
    </source>
</reference>
<dbReference type="AlphaFoldDB" id="A0ABD2WRN1"/>
<dbReference type="InterPro" id="IPR032104">
    <property type="entry name" value="Spaetzle"/>
</dbReference>
<proteinExistence type="predicted"/>